<accession>N8XYV6</accession>
<reference evidence="1 2" key="1">
    <citation type="submission" date="2013-02" db="EMBL/GenBank/DDBJ databases">
        <title>The Genome Sequence of Acinetobacter schindleri NIPH 900.</title>
        <authorList>
            <consortium name="The Broad Institute Genome Sequencing Platform"/>
            <consortium name="The Broad Institute Genome Sequencing Center for Infectious Disease"/>
            <person name="Cerqueira G."/>
            <person name="Feldgarden M."/>
            <person name="Courvalin P."/>
            <person name="Perichon B."/>
            <person name="Grillot-Courvalin C."/>
            <person name="Clermont D."/>
            <person name="Rocha E."/>
            <person name="Yoon E.-J."/>
            <person name="Nemec A."/>
            <person name="Walker B."/>
            <person name="Young S.K."/>
            <person name="Zeng Q."/>
            <person name="Gargeya S."/>
            <person name="Fitzgerald M."/>
            <person name="Haas B."/>
            <person name="Abouelleil A."/>
            <person name="Alvarado L."/>
            <person name="Arachchi H.M."/>
            <person name="Berlin A.M."/>
            <person name="Chapman S.B."/>
            <person name="Dewar J."/>
            <person name="Goldberg J."/>
            <person name="Griggs A."/>
            <person name="Gujja S."/>
            <person name="Hansen M."/>
            <person name="Howarth C."/>
            <person name="Imamovic A."/>
            <person name="Larimer J."/>
            <person name="McCowan C."/>
            <person name="Murphy C."/>
            <person name="Neiman D."/>
            <person name="Pearson M."/>
            <person name="Priest M."/>
            <person name="Roberts A."/>
            <person name="Saif S."/>
            <person name="Shea T."/>
            <person name="Sisk P."/>
            <person name="Sykes S."/>
            <person name="Wortman J."/>
            <person name="Nusbaum C."/>
            <person name="Birren B."/>
        </authorList>
    </citation>
    <scope>NUCLEOTIDE SEQUENCE [LARGE SCALE GENOMIC DNA]</scope>
    <source>
        <strain evidence="1 2">NIPH 900</strain>
    </source>
</reference>
<sequence>MNTLATVTAQVWRKEVVYTTDGNNPKSKLSFEALQTSQQDEPNYKYNHVGYASVLFDKFNGGYMSKNNAVNNPVEASLMAQIEPFDMTLPTIDDQIFKVPKWVIKEGDILGLMLYGEHVVWVEVVNLNGQTVMPDFGIKYTLNRRDDLMIEPIRGEA</sequence>
<dbReference type="AlphaFoldDB" id="N8XYV6"/>
<evidence type="ECO:0000313" key="2">
    <source>
        <dbReference type="Proteomes" id="UP000018438"/>
    </source>
</evidence>
<gene>
    <name evidence="1" type="ORF">F965_00487</name>
</gene>
<dbReference type="EMBL" id="APPI01000010">
    <property type="protein sequence ID" value="ENV14244.1"/>
    <property type="molecule type" value="Genomic_DNA"/>
</dbReference>
<dbReference type="PATRIC" id="fig|1217675.3.peg.468"/>
<name>N8XYV6_9GAMM</name>
<proteinExistence type="predicted"/>
<protein>
    <submittedName>
        <fullName evidence="1">Uncharacterized protein</fullName>
    </submittedName>
</protein>
<dbReference type="Proteomes" id="UP000018438">
    <property type="component" value="Unassembled WGS sequence"/>
</dbReference>
<evidence type="ECO:0000313" key="1">
    <source>
        <dbReference type="EMBL" id="ENV14244.1"/>
    </source>
</evidence>
<keyword evidence="2" id="KW-1185">Reference proteome</keyword>
<dbReference type="HOGENOM" id="CLU_1674158_0_0_6"/>
<organism evidence="1 2">
    <name type="scientific">Acinetobacter schindleri NIPH 900</name>
    <dbReference type="NCBI Taxonomy" id="1217675"/>
    <lineage>
        <taxon>Bacteria</taxon>
        <taxon>Pseudomonadati</taxon>
        <taxon>Pseudomonadota</taxon>
        <taxon>Gammaproteobacteria</taxon>
        <taxon>Moraxellales</taxon>
        <taxon>Moraxellaceae</taxon>
        <taxon>Acinetobacter</taxon>
    </lineage>
</organism>
<comment type="caution">
    <text evidence="1">The sequence shown here is derived from an EMBL/GenBank/DDBJ whole genome shotgun (WGS) entry which is preliminary data.</text>
</comment>